<feature type="compositionally biased region" description="Polar residues" evidence="1">
    <location>
        <begin position="34"/>
        <end position="47"/>
    </location>
</feature>
<feature type="region of interest" description="Disordered" evidence="1">
    <location>
        <begin position="1"/>
        <end position="157"/>
    </location>
</feature>
<reference evidence="2" key="1">
    <citation type="journal article" date="2023" name="Mol. Phylogenet. Evol.">
        <title>Genome-scale phylogeny and comparative genomics of the fungal order Sordariales.</title>
        <authorList>
            <person name="Hensen N."/>
            <person name="Bonometti L."/>
            <person name="Westerberg I."/>
            <person name="Brannstrom I.O."/>
            <person name="Guillou S."/>
            <person name="Cros-Aarteil S."/>
            <person name="Calhoun S."/>
            <person name="Haridas S."/>
            <person name="Kuo A."/>
            <person name="Mondo S."/>
            <person name="Pangilinan J."/>
            <person name="Riley R."/>
            <person name="LaButti K."/>
            <person name="Andreopoulos B."/>
            <person name="Lipzen A."/>
            <person name="Chen C."/>
            <person name="Yan M."/>
            <person name="Daum C."/>
            <person name="Ng V."/>
            <person name="Clum A."/>
            <person name="Steindorff A."/>
            <person name="Ohm R.A."/>
            <person name="Martin F."/>
            <person name="Silar P."/>
            <person name="Natvig D.O."/>
            <person name="Lalanne C."/>
            <person name="Gautier V."/>
            <person name="Ament-Velasquez S.L."/>
            <person name="Kruys A."/>
            <person name="Hutchinson M.I."/>
            <person name="Powell A.J."/>
            <person name="Barry K."/>
            <person name="Miller A.N."/>
            <person name="Grigoriev I.V."/>
            <person name="Debuchy R."/>
            <person name="Gladieux P."/>
            <person name="Hiltunen Thoren M."/>
            <person name="Johannesson H."/>
        </authorList>
    </citation>
    <scope>NUCLEOTIDE SEQUENCE</scope>
    <source>
        <strain evidence="2">FGSC 1904</strain>
    </source>
</reference>
<reference evidence="2" key="2">
    <citation type="submission" date="2023-07" db="EMBL/GenBank/DDBJ databases">
        <authorList>
            <consortium name="Lawrence Berkeley National Laboratory"/>
            <person name="Haridas S."/>
            <person name="Hensen N."/>
            <person name="Bonometti L."/>
            <person name="Westerberg I."/>
            <person name="Brannstrom I.O."/>
            <person name="Guillou S."/>
            <person name="Cros-Aarteil S."/>
            <person name="Calhoun S."/>
            <person name="Kuo A."/>
            <person name="Mondo S."/>
            <person name="Pangilinan J."/>
            <person name="Riley R."/>
            <person name="LaButti K."/>
            <person name="Andreopoulos B."/>
            <person name="Lipzen A."/>
            <person name="Chen C."/>
            <person name="Yanf M."/>
            <person name="Daum C."/>
            <person name="Ng V."/>
            <person name="Clum A."/>
            <person name="Steindorff A."/>
            <person name="Ohm R."/>
            <person name="Martin F."/>
            <person name="Silar P."/>
            <person name="Natvig D."/>
            <person name="Lalanne C."/>
            <person name="Gautier V."/>
            <person name="Ament-velasquez S.L."/>
            <person name="Kruys A."/>
            <person name="Hutchinson M.I."/>
            <person name="Powell A.J."/>
            <person name="Barry K."/>
            <person name="Miller A.N."/>
            <person name="Grigoriev I.V."/>
            <person name="Debuchy R."/>
            <person name="Gladieux P."/>
            <person name="Thoren M.H."/>
            <person name="Johannesson H."/>
        </authorList>
    </citation>
    <scope>NUCLEOTIDE SEQUENCE</scope>
    <source>
        <strain evidence="2">FGSC 1904</strain>
    </source>
</reference>
<feature type="compositionally biased region" description="Polar residues" evidence="1">
    <location>
        <begin position="131"/>
        <end position="142"/>
    </location>
</feature>
<feature type="region of interest" description="Disordered" evidence="1">
    <location>
        <begin position="289"/>
        <end position="352"/>
    </location>
</feature>
<evidence type="ECO:0000313" key="2">
    <source>
        <dbReference type="EMBL" id="KAK3396356.1"/>
    </source>
</evidence>
<evidence type="ECO:0000256" key="1">
    <source>
        <dbReference type="SAM" id="MobiDB-lite"/>
    </source>
</evidence>
<comment type="caution">
    <text evidence="2">The sequence shown here is derived from an EMBL/GenBank/DDBJ whole genome shotgun (WGS) entry which is preliminary data.</text>
</comment>
<dbReference type="GO" id="GO:0006310">
    <property type="term" value="P:DNA recombination"/>
    <property type="evidence" value="ECO:0007669"/>
    <property type="project" value="TreeGrafter"/>
</dbReference>
<name>A0AAE0PAH1_SORBR</name>
<accession>A0AAE0PAH1</accession>
<feature type="compositionally biased region" description="Gly residues" evidence="1">
    <location>
        <begin position="64"/>
        <end position="74"/>
    </location>
</feature>
<organism evidence="2 3">
    <name type="scientific">Sordaria brevicollis</name>
    <dbReference type="NCBI Taxonomy" id="83679"/>
    <lineage>
        <taxon>Eukaryota</taxon>
        <taxon>Fungi</taxon>
        <taxon>Dikarya</taxon>
        <taxon>Ascomycota</taxon>
        <taxon>Pezizomycotina</taxon>
        <taxon>Sordariomycetes</taxon>
        <taxon>Sordariomycetidae</taxon>
        <taxon>Sordariales</taxon>
        <taxon>Sordariaceae</taxon>
        <taxon>Sordaria</taxon>
    </lineage>
</organism>
<feature type="compositionally biased region" description="Acidic residues" evidence="1">
    <location>
        <begin position="84"/>
        <end position="97"/>
    </location>
</feature>
<gene>
    <name evidence="2" type="ORF">B0T20DRAFT_268946</name>
</gene>
<dbReference type="Gene3D" id="6.10.140.1020">
    <property type="match status" value="1"/>
</dbReference>
<dbReference type="PANTHER" id="PTHR28527:SF1">
    <property type="entry name" value="SWI5-DEPENDENT RECOMBINATION DNA REPAIR PROTEIN 1"/>
    <property type="match status" value="1"/>
</dbReference>
<keyword evidence="3" id="KW-1185">Reference proteome</keyword>
<proteinExistence type="predicted"/>
<protein>
    <submittedName>
        <fullName evidence="2">Uncharacterized protein</fullName>
    </submittedName>
</protein>
<dbReference type="PANTHER" id="PTHR28527">
    <property type="entry name" value="MATING-TYPE SWITCHING PROTEIN SWI2-RELATED"/>
    <property type="match status" value="1"/>
</dbReference>
<feature type="compositionally biased region" description="Acidic residues" evidence="1">
    <location>
        <begin position="320"/>
        <end position="331"/>
    </location>
</feature>
<dbReference type="Proteomes" id="UP001281003">
    <property type="component" value="Unassembled WGS sequence"/>
</dbReference>
<dbReference type="EMBL" id="JAUTDP010000009">
    <property type="protein sequence ID" value="KAK3396356.1"/>
    <property type="molecule type" value="Genomic_DNA"/>
</dbReference>
<evidence type="ECO:0000313" key="3">
    <source>
        <dbReference type="Proteomes" id="UP001281003"/>
    </source>
</evidence>
<dbReference type="AlphaFoldDB" id="A0AAE0PAH1"/>
<sequence length="383" mass="41891">MPSHATPGPAAKRRRVELANATLRRPFRSPMIKNRSTSGDMKSTPTATRLGKGPTEPGEVVTPHGGGGGGGGGTADVTEGEGGKEDDNDNDDNDADTSFETSFSSVTMPEELRKAPTRSGIISQKRKSNLGLGSTPTVTSISSKKRPSSLGQGHTTKVRTRTVVGEAQGPDGGDGHDDILAKLQKTHRATKVHLVAMQKQLDLTRQAKRIEMASRKKTVAEEGSKKRLRRNEDATTTMVIDAELKELVQKWKLASRQAAEDLFELIKGRVADMGGAKAWRETRRRQMEGFNSAWEEDDRPKGGKKRREDDEEREIADSDAASDDDGFDDDGGLSYQRTGNNDDEKSVDDDCEDSGFTMLMMLQSLNIEPDVLGYDLNEDKWLD</sequence>
<feature type="compositionally biased region" description="Polar residues" evidence="1">
    <location>
        <begin position="98"/>
        <end position="107"/>
    </location>
</feature>